<feature type="domain" description="Spaetzle" evidence="5">
    <location>
        <begin position="105"/>
        <end position="204"/>
    </location>
</feature>
<dbReference type="Gene3D" id="2.10.90.10">
    <property type="entry name" value="Cystine-knot cytokines"/>
    <property type="match status" value="1"/>
</dbReference>
<evidence type="ECO:0000313" key="6">
    <source>
        <dbReference type="EMBL" id="CAH0101932.1"/>
    </source>
</evidence>
<dbReference type="GO" id="GO:0005121">
    <property type="term" value="F:Toll binding"/>
    <property type="evidence" value="ECO:0007669"/>
    <property type="project" value="TreeGrafter"/>
</dbReference>
<keyword evidence="1 4" id="KW-0732">Signal</keyword>
<dbReference type="PANTHER" id="PTHR23199">
    <property type="entry name" value="NEUROTROPHIN 1-RELATED"/>
    <property type="match status" value="1"/>
</dbReference>
<dbReference type="Proteomes" id="UP000789390">
    <property type="component" value="Unassembled WGS sequence"/>
</dbReference>
<protein>
    <recommendedName>
        <fullName evidence="5">Spaetzle domain-containing protein</fullName>
    </recommendedName>
</protein>
<dbReference type="SUPFAM" id="SSF57501">
    <property type="entry name" value="Cystine-knot cytokines"/>
    <property type="match status" value="1"/>
</dbReference>
<proteinExistence type="predicted"/>
<dbReference type="Pfam" id="PF16077">
    <property type="entry name" value="Spaetzle"/>
    <property type="match status" value="1"/>
</dbReference>
<comment type="caution">
    <text evidence="6">The sequence shown here is derived from an EMBL/GenBank/DDBJ whole genome shotgun (WGS) entry which is preliminary data.</text>
</comment>
<dbReference type="GO" id="GO:0021556">
    <property type="term" value="P:central nervous system formation"/>
    <property type="evidence" value="ECO:0007669"/>
    <property type="project" value="TreeGrafter"/>
</dbReference>
<dbReference type="FunFam" id="2.10.90.10:FF:000035">
    <property type="entry name" value="Spz1"/>
    <property type="match status" value="1"/>
</dbReference>
<dbReference type="GO" id="GO:0045087">
    <property type="term" value="P:innate immune response"/>
    <property type="evidence" value="ECO:0007669"/>
    <property type="project" value="TreeGrafter"/>
</dbReference>
<evidence type="ECO:0000256" key="1">
    <source>
        <dbReference type="ARBA" id="ARBA00022729"/>
    </source>
</evidence>
<evidence type="ECO:0000256" key="4">
    <source>
        <dbReference type="SAM" id="SignalP"/>
    </source>
</evidence>
<evidence type="ECO:0000259" key="5">
    <source>
        <dbReference type="Pfam" id="PF16077"/>
    </source>
</evidence>
<feature type="chain" id="PRO_5035205689" description="Spaetzle domain-containing protein" evidence="4">
    <location>
        <begin position="18"/>
        <end position="209"/>
    </location>
</feature>
<gene>
    <name evidence="6" type="ORF">DGAL_LOCUS4304</name>
</gene>
<organism evidence="6 7">
    <name type="scientific">Daphnia galeata</name>
    <dbReference type="NCBI Taxonomy" id="27404"/>
    <lineage>
        <taxon>Eukaryota</taxon>
        <taxon>Metazoa</taxon>
        <taxon>Ecdysozoa</taxon>
        <taxon>Arthropoda</taxon>
        <taxon>Crustacea</taxon>
        <taxon>Branchiopoda</taxon>
        <taxon>Diplostraca</taxon>
        <taxon>Cladocera</taxon>
        <taxon>Anomopoda</taxon>
        <taxon>Daphniidae</taxon>
        <taxon>Daphnia</taxon>
    </lineage>
</organism>
<dbReference type="AlphaFoldDB" id="A0A8J2RLG5"/>
<evidence type="ECO:0000256" key="2">
    <source>
        <dbReference type="ARBA" id="ARBA00023157"/>
    </source>
</evidence>
<dbReference type="GO" id="GO:0008083">
    <property type="term" value="F:growth factor activity"/>
    <property type="evidence" value="ECO:0007669"/>
    <property type="project" value="TreeGrafter"/>
</dbReference>
<name>A0A8J2RLG5_9CRUS</name>
<sequence>MYIHLLILASLLAGALSTPEPEPSYNKPSPLYGVPPKYEQAADEIPHCAKNTTKSWCLEDSKYPQNEIRDALDEHYQNVLAFYKDKLANTDNSVDGMDKLHDEFYLCPSSTEYVRPLRAINVEGKWRTIVNGVESYGIKYTQTARVEECNVVVGTVCPLVPSCYASKCVQKNIFHRFLVFNPNNYKFPFTIEKFKLPGSCGCAVGAFEA</sequence>
<dbReference type="InterPro" id="IPR029034">
    <property type="entry name" value="Cystine-knot_cytokine"/>
</dbReference>
<evidence type="ECO:0000313" key="7">
    <source>
        <dbReference type="Proteomes" id="UP000789390"/>
    </source>
</evidence>
<dbReference type="InterPro" id="IPR052444">
    <property type="entry name" value="Spz/Toll_ligand-like"/>
</dbReference>
<evidence type="ECO:0000256" key="3">
    <source>
        <dbReference type="ARBA" id="ARBA00023180"/>
    </source>
</evidence>
<reference evidence="6" key="1">
    <citation type="submission" date="2021-11" db="EMBL/GenBank/DDBJ databases">
        <authorList>
            <person name="Schell T."/>
        </authorList>
    </citation>
    <scope>NUCLEOTIDE SEQUENCE</scope>
    <source>
        <strain evidence="6">M5</strain>
    </source>
</reference>
<dbReference type="EMBL" id="CAKKLH010000068">
    <property type="protein sequence ID" value="CAH0101932.1"/>
    <property type="molecule type" value="Genomic_DNA"/>
</dbReference>
<feature type="signal peptide" evidence="4">
    <location>
        <begin position="1"/>
        <end position="17"/>
    </location>
</feature>
<dbReference type="PANTHER" id="PTHR23199:SF12">
    <property type="entry name" value="NEUROTROPHIN 1-RELATED"/>
    <property type="match status" value="1"/>
</dbReference>
<keyword evidence="2" id="KW-1015">Disulfide bond</keyword>
<dbReference type="GO" id="GO:0005615">
    <property type="term" value="C:extracellular space"/>
    <property type="evidence" value="ECO:0007669"/>
    <property type="project" value="UniProtKB-ARBA"/>
</dbReference>
<keyword evidence="7" id="KW-1185">Reference proteome</keyword>
<keyword evidence="3" id="KW-0325">Glycoprotein</keyword>
<dbReference type="OrthoDB" id="6330047at2759"/>
<accession>A0A8J2RLG5</accession>
<dbReference type="InterPro" id="IPR032104">
    <property type="entry name" value="Spaetzle"/>
</dbReference>